<dbReference type="Gene3D" id="3.30.2110.10">
    <property type="entry name" value="CbiD-like"/>
    <property type="match status" value="1"/>
</dbReference>
<comment type="function">
    <text evidence="5">Catalyzes the methylation of C-1 in cobalt-precorrin-5B to form cobalt-precorrin-6A.</text>
</comment>
<keyword evidence="8" id="KW-1185">Reference proteome</keyword>
<evidence type="ECO:0000256" key="4">
    <source>
        <dbReference type="ARBA" id="ARBA00022691"/>
    </source>
</evidence>
<comment type="catalytic activity">
    <reaction evidence="5">
        <text>Co-precorrin-5B + S-adenosyl-L-methionine = Co-precorrin-6A + S-adenosyl-L-homocysteine</text>
        <dbReference type="Rhea" id="RHEA:26285"/>
        <dbReference type="ChEBI" id="CHEBI:57856"/>
        <dbReference type="ChEBI" id="CHEBI:59789"/>
        <dbReference type="ChEBI" id="CHEBI:60063"/>
        <dbReference type="ChEBI" id="CHEBI:60064"/>
        <dbReference type="EC" id="2.1.1.195"/>
    </reaction>
</comment>
<dbReference type="PANTHER" id="PTHR35863">
    <property type="entry name" value="COBALT-PRECORRIN-5B C(1)-METHYLTRANSFERASE"/>
    <property type="match status" value="1"/>
</dbReference>
<accession>A0ABZ2LXJ5</accession>
<keyword evidence="2 5" id="KW-0489">Methyltransferase</keyword>
<dbReference type="PANTHER" id="PTHR35863:SF1">
    <property type="entry name" value="COBALT-PRECORRIN-5B C(1)-METHYLTRANSFERASE"/>
    <property type="match status" value="1"/>
</dbReference>
<dbReference type="NCBIfam" id="TIGR00312">
    <property type="entry name" value="cbiD"/>
    <property type="match status" value="1"/>
</dbReference>
<dbReference type="EC" id="2.1.1.195" evidence="5"/>
<evidence type="ECO:0000313" key="8">
    <source>
        <dbReference type="Proteomes" id="UP001370348"/>
    </source>
</evidence>
<evidence type="ECO:0000256" key="6">
    <source>
        <dbReference type="SAM" id="MobiDB-lite"/>
    </source>
</evidence>
<dbReference type="GO" id="GO:0008168">
    <property type="term" value="F:methyltransferase activity"/>
    <property type="evidence" value="ECO:0007669"/>
    <property type="project" value="UniProtKB-KW"/>
</dbReference>
<dbReference type="Pfam" id="PF01888">
    <property type="entry name" value="CbiD"/>
    <property type="match status" value="1"/>
</dbReference>
<gene>
    <name evidence="5" type="primary">cbiD</name>
    <name evidence="7" type="ORF">LZC94_47480</name>
</gene>
<protein>
    <recommendedName>
        <fullName evidence="5">Cobalt-precorrin-5B C(1)-methyltransferase</fullName>
        <ecNumber evidence="5">2.1.1.195</ecNumber>
    </recommendedName>
    <alternativeName>
        <fullName evidence="5">Cobalt-precorrin-6A synthase</fullName>
    </alternativeName>
</protein>
<dbReference type="SUPFAM" id="SSF111342">
    <property type="entry name" value="CbiD-like"/>
    <property type="match status" value="1"/>
</dbReference>
<comment type="similarity">
    <text evidence="5">Belongs to the CbiD family.</text>
</comment>
<evidence type="ECO:0000256" key="3">
    <source>
        <dbReference type="ARBA" id="ARBA00022679"/>
    </source>
</evidence>
<dbReference type="EMBL" id="CP089984">
    <property type="protein sequence ID" value="WXB15452.1"/>
    <property type="molecule type" value="Genomic_DNA"/>
</dbReference>
<sequence length="378" mass="39450">MDLPRTLRTVVPPRDPKGQREGFTTGACAAAAAKAAVRLLLRGEGSSEIESTLPNGQRHTFVLERCERTDDVAVCSIVKDAGDDPDCTHGAEIVAEVSLRAEPGIELRGGEGVARVTKPGLGLEVGGPAINPVPRRNITAMVLEELAGSAFRGAVVTIRVPGGEELAKQTINARLGLLGGISILGTTGIVKPYSTAAYKASVVQAIDVARERGQTILVLTTGGKSEAYAMKLYPELAEEAFVQVGDFVGVGVKHCARRGAERAVVVGMIGKLSKMADGRTMTHAAGSEVNMELLAGIARDLGAGEPVVSEIRAANTARHVMEIAAREGITQLCSSICERVVFHLGEHVGGALDIHAVLVDFNGAVLGRYPSPAPTEAS</sequence>
<dbReference type="InterPro" id="IPR036074">
    <property type="entry name" value="CbiD_sf"/>
</dbReference>
<reference evidence="7 8" key="1">
    <citation type="submission" date="2021-12" db="EMBL/GenBank/DDBJ databases">
        <title>Discovery of the Pendulisporaceae a myxobacterial family with distinct sporulation behavior and unique specialized metabolism.</title>
        <authorList>
            <person name="Garcia R."/>
            <person name="Popoff A."/>
            <person name="Bader C.D."/>
            <person name="Loehr J."/>
            <person name="Walesch S."/>
            <person name="Walt C."/>
            <person name="Boldt J."/>
            <person name="Bunk B."/>
            <person name="Haeckl F.J.F.P.J."/>
            <person name="Gunesch A.P."/>
            <person name="Birkelbach J."/>
            <person name="Nuebel U."/>
            <person name="Pietschmann T."/>
            <person name="Bach T."/>
            <person name="Mueller R."/>
        </authorList>
    </citation>
    <scope>NUCLEOTIDE SEQUENCE [LARGE SCALE GENOMIC DNA]</scope>
    <source>
        <strain evidence="7 8">MSr11954</strain>
    </source>
</reference>
<evidence type="ECO:0000313" key="7">
    <source>
        <dbReference type="EMBL" id="WXB15452.1"/>
    </source>
</evidence>
<dbReference type="InterPro" id="IPR002748">
    <property type="entry name" value="CbiD"/>
</dbReference>
<dbReference type="PIRSF" id="PIRSF026782">
    <property type="entry name" value="CbiD"/>
    <property type="match status" value="1"/>
</dbReference>
<comment type="pathway">
    <text evidence="5">Cofactor biosynthesis; adenosylcobalamin biosynthesis; cob(II)yrinate a,c-diamide from sirohydrochlorin (anaerobic route): step 6/10.</text>
</comment>
<evidence type="ECO:0000256" key="5">
    <source>
        <dbReference type="HAMAP-Rule" id="MF_00787"/>
    </source>
</evidence>
<keyword evidence="1 5" id="KW-0169">Cobalamin biosynthesis</keyword>
<dbReference type="RefSeq" id="WP_394825080.1">
    <property type="nucleotide sequence ID" value="NZ_CP089984.1"/>
</dbReference>
<dbReference type="GO" id="GO:0032259">
    <property type="term" value="P:methylation"/>
    <property type="evidence" value="ECO:0007669"/>
    <property type="project" value="UniProtKB-KW"/>
</dbReference>
<name>A0ABZ2LXJ5_9BACT</name>
<feature type="region of interest" description="Disordered" evidence="6">
    <location>
        <begin position="1"/>
        <end position="22"/>
    </location>
</feature>
<keyword evidence="4 5" id="KW-0949">S-adenosyl-L-methionine</keyword>
<evidence type="ECO:0000256" key="2">
    <source>
        <dbReference type="ARBA" id="ARBA00022603"/>
    </source>
</evidence>
<keyword evidence="3 5" id="KW-0808">Transferase</keyword>
<dbReference type="HAMAP" id="MF_00787">
    <property type="entry name" value="CbiD"/>
    <property type="match status" value="1"/>
</dbReference>
<dbReference type="Proteomes" id="UP001370348">
    <property type="component" value="Chromosome"/>
</dbReference>
<dbReference type="NCBIfam" id="NF000849">
    <property type="entry name" value="PRK00075.1-1"/>
    <property type="match status" value="1"/>
</dbReference>
<proteinExistence type="inferred from homology"/>
<evidence type="ECO:0000256" key="1">
    <source>
        <dbReference type="ARBA" id="ARBA00022573"/>
    </source>
</evidence>
<organism evidence="7 8">
    <name type="scientific">Pendulispora albinea</name>
    <dbReference type="NCBI Taxonomy" id="2741071"/>
    <lineage>
        <taxon>Bacteria</taxon>
        <taxon>Pseudomonadati</taxon>
        <taxon>Myxococcota</taxon>
        <taxon>Myxococcia</taxon>
        <taxon>Myxococcales</taxon>
        <taxon>Sorangiineae</taxon>
        <taxon>Pendulisporaceae</taxon>
        <taxon>Pendulispora</taxon>
    </lineage>
</organism>